<evidence type="ECO:0000313" key="2">
    <source>
        <dbReference type="Proteomes" id="UP000799118"/>
    </source>
</evidence>
<name>A0A6A4HKX3_9AGAR</name>
<keyword evidence="2" id="KW-1185">Reference proteome</keyword>
<proteinExistence type="predicted"/>
<reference evidence="1" key="1">
    <citation type="journal article" date="2019" name="Environ. Microbiol.">
        <title>Fungal ecological strategies reflected in gene transcription - a case study of two litter decomposers.</title>
        <authorList>
            <person name="Barbi F."/>
            <person name="Kohler A."/>
            <person name="Barry K."/>
            <person name="Baskaran P."/>
            <person name="Daum C."/>
            <person name="Fauchery L."/>
            <person name="Ihrmark K."/>
            <person name="Kuo A."/>
            <person name="LaButti K."/>
            <person name="Lipzen A."/>
            <person name="Morin E."/>
            <person name="Grigoriev I.V."/>
            <person name="Henrissat B."/>
            <person name="Lindahl B."/>
            <person name="Martin F."/>
        </authorList>
    </citation>
    <scope>NUCLEOTIDE SEQUENCE</scope>
    <source>
        <strain evidence="1">JB14</strain>
    </source>
</reference>
<dbReference type="EMBL" id="ML769473">
    <property type="protein sequence ID" value="KAE9399119.1"/>
    <property type="molecule type" value="Genomic_DNA"/>
</dbReference>
<dbReference type="Proteomes" id="UP000799118">
    <property type="component" value="Unassembled WGS sequence"/>
</dbReference>
<evidence type="ECO:0000313" key="1">
    <source>
        <dbReference type="EMBL" id="KAE9399119.1"/>
    </source>
</evidence>
<protein>
    <submittedName>
        <fullName evidence="1">Uncharacterized protein</fullName>
    </submittedName>
</protein>
<dbReference type="AlphaFoldDB" id="A0A6A4HKX3"/>
<accession>A0A6A4HKX3</accession>
<organism evidence="1 2">
    <name type="scientific">Gymnopus androsaceus JB14</name>
    <dbReference type="NCBI Taxonomy" id="1447944"/>
    <lineage>
        <taxon>Eukaryota</taxon>
        <taxon>Fungi</taxon>
        <taxon>Dikarya</taxon>
        <taxon>Basidiomycota</taxon>
        <taxon>Agaricomycotina</taxon>
        <taxon>Agaricomycetes</taxon>
        <taxon>Agaricomycetidae</taxon>
        <taxon>Agaricales</taxon>
        <taxon>Marasmiineae</taxon>
        <taxon>Omphalotaceae</taxon>
        <taxon>Gymnopus</taxon>
    </lineage>
</organism>
<sequence>MVSKEFRNCFIDSEVPSGAGLDRLFLRTAVPIHFQPRASEVEKAQIPTLPCTSSSSLCSSTQVEPLSVKEQQLFLSVSAHAVSDPSPRRRPELVWAHWKAHTLINESNLFNSAAASDSEALVQDQRRVLELLQWMEEQRRVFRSLSLTLGMWKDNQCPWSAVDEFMSVHGIEHDLLYARFRDERLTGRVKRL</sequence>
<gene>
    <name evidence="1" type="ORF">BT96DRAFT_994239</name>
</gene>